<evidence type="ECO:0000259" key="3">
    <source>
        <dbReference type="PROSITE" id="PS51295"/>
    </source>
</evidence>
<dbReference type="RefSeq" id="WP_133593499.1">
    <property type="nucleotide sequence ID" value="NZ_CP037953.1"/>
</dbReference>
<dbReference type="AlphaFoldDB" id="A0A4R6UF78"/>
<organism evidence="4 5">
    <name type="scientific">Permianibacter aggregans</name>
    <dbReference type="NCBI Taxonomy" id="1510150"/>
    <lineage>
        <taxon>Bacteria</taxon>
        <taxon>Pseudomonadati</taxon>
        <taxon>Pseudomonadota</taxon>
        <taxon>Gammaproteobacteria</taxon>
        <taxon>Pseudomonadales</taxon>
        <taxon>Pseudomonadaceae</taxon>
        <taxon>Permianibacter</taxon>
    </lineage>
</organism>
<dbReference type="InterPro" id="IPR017924">
    <property type="entry name" value="RNA-binding_YhbY"/>
</dbReference>
<keyword evidence="5" id="KW-1185">Reference proteome</keyword>
<proteinExistence type="predicted"/>
<gene>
    <name evidence="4" type="ORF">EV696_12732</name>
</gene>
<accession>A0A4R6UF78</accession>
<feature type="domain" description="CRM" evidence="3">
    <location>
        <begin position="2"/>
        <end position="98"/>
    </location>
</feature>
<dbReference type="InterPro" id="IPR035920">
    <property type="entry name" value="YhbY-like_sf"/>
</dbReference>
<dbReference type="InterPro" id="IPR051925">
    <property type="entry name" value="RNA-binding_domain"/>
</dbReference>
<evidence type="ECO:0000256" key="2">
    <source>
        <dbReference type="PROSITE-ProRule" id="PRU00626"/>
    </source>
</evidence>
<dbReference type="InterPro" id="IPR001890">
    <property type="entry name" value="RNA-binding_CRM"/>
</dbReference>
<dbReference type="SUPFAM" id="SSF75471">
    <property type="entry name" value="YhbY-like"/>
    <property type="match status" value="1"/>
</dbReference>
<dbReference type="Proteomes" id="UP000295375">
    <property type="component" value="Unassembled WGS sequence"/>
</dbReference>
<comment type="caution">
    <text evidence="4">The sequence shown here is derived from an EMBL/GenBank/DDBJ whole genome shotgun (WGS) entry which is preliminary data.</text>
</comment>
<dbReference type="Pfam" id="PF01985">
    <property type="entry name" value="CRS1_YhbY"/>
    <property type="match status" value="1"/>
</dbReference>
<keyword evidence="1 2" id="KW-0694">RNA-binding</keyword>
<dbReference type="GO" id="GO:0003723">
    <property type="term" value="F:RNA binding"/>
    <property type="evidence" value="ECO:0007669"/>
    <property type="project" value="UniProtKB-UniRule"/>
</dbReference>
<dbReference type="SMART" id="SM01103">
    <property type="entry name" value="CRS1_YhbY"/>
    <property type="match status" value="1"/>
</dbReference>
<dbReference type="Gene3D" id="3.30.110.60">
    <property type="entry name" value="YhbY-like"/>
    <property type="match status" value="1"/>
</dbReference>
<dbReference type="NCBIfam" id="TIGR00253">
    <property type="entry name" value="RNA_bind_YhbY"/>
    <property type="match status" value="1"/>
</dbReference>
<dbReference type="PANTHER" id="PTHR40065">
    <property type="entry name" value="RNA-BINDING PROTEIN YHBY"/>
    <property type="match status" value="1"/>
</dbReference>
<protein>
    <submittedName>
        <fullName evidence="4">RNA-binding protein</fullName>
    </submittedName>
</protein>
<evidence type="ECO:0000313" key="4">
    <source>
        <dbReference type="EMBL" id="TDQ43873.1"/>
    </source>
</evidence>
<dbReference type="OrthoDB" id="9797519at2"/>
<sequence>MTTLASNQIRHLRAKAHALKPVVMLGANGLTANVLAEINAALDHHELIKVKVVAEDREQKAEFVESICAELQATKVQVLGHNLTLFRAKKKDSNYPLPKPNQAK</sequence>
<dbReference type="EMBL" id="SNYM01000027">
    <property type="protein sequence ID" value="TDQ43873.1"/>
    <property type="molecule type" value="Genomic_DNA"/>
</dbReference>
<evidence type="ECO:0000313" key="5">
    <source>
        <dbReference type="Proteomes" id="UP000295375"/>
    </source>
</evidence>
<dbReference type="PANTHER" id="PTHR40065:SF3">
    <property type="entry name" value="RNA-BINDING PROTEIN YHBY"/>
    <property type="match status" value="1"/>
</dbReference>
<evidence type="ECO:0000256" key="1">
    <source>
        <dbReference type="ARBA" id="ARBA00022884"/>
    </source>
</evidence>
<name>A0A4R6UF78_9GAMM</name>
<reference evidence="4 5" key="1">
    <citation type="submission" date="2019-03" db="EMBL/GenBank/DDBJ databases">
        <title>Genomic Encyclopedia of Type Strains, Phase IV (KMG-IV): sequencing the most valuable type-strain genomes for metagenomic binning, comparative biology and taxonomic classification.</title>
        <authorList>
            <person name="Goeker M."/>
        </authorList>
    </citation>
    <scope>NUCLEOTIDE SEQUENCE [LARGE SCALE GENOMIC DNA]</scope>
    <source>
        <strain evidence="4 5">DSM 103792</strain>
    </source>
</reference>
<dbReference type="PROSITE" id="PS51295">
    <property type="entry name" value="CRM"/>
    <property type="match status" value="1"/>
</dbReference>